<dbReference type="RefSeq" id="WP_393012472.1">
    <property type="nucleotide sequence ID" value="NZ_JAZAQF010000057.1"/>
</dbReference>
<gene>
    <name evidence="2" type="ORF">VPK24_09430</name>
</gene>
<evidence type="ECO:0000259" key="1">
    <source>
        <dbReference type="SMART" id="SM00563"/>
    </source>
</evidence>
<keyword evidence="2" id="KW-0808">Transferase</keyword>
<reference evidence="3" key="1">
    <citation type="journal article" date="2024" name="Algal Res.">
        <title>Biochemical, toxicological and genomic investigation of a high-biomass producing Limnothrix strain isolated from Italian shallow drinking water reservoir.</title>
        <authorList>
            <person name="Simonazzi M."/>
            <person name="Shishido T.K."/>
            <person name="Delbaje E."/>
            <person name="Wahlsten M."/>
            <person name="Fewer D.P."/>
            <person name="Sivonen K."/>
            <person name="Pezzolesi L."/>
            <person name="Pistocchi R."/>
        </authorList>
    </citation>
    <scope>NUCLEOTIDE SEQUENCE [LARGE SCALE GENOMIC DNA]</scope>
    <source>
        <strain evidence="3">LRLZ20PSL1</strain>
    </source>
</reference>
<name>A0ABW7C9M5_9CYAN</name>
<proteinExistence type="predicted"/>
<evidence type="ECO:0000313" key="3">
    <source>
        <dbReference type="Proteomes" id="UP001604335"/>
    </source>
</evidence>
<keyword evidence="3" id="KW-1185">Reference proteome</keyword>
<dbReference type="Pfam" id="PF01553">
    <property type="entry name" value="Acyltransferase"/>
    <property type="match status" value="1"/>
</dbReference>
<comment type="caution">
    <text evidence="2">The sequence shown here is derived from an EMBL/GenBank/DDBJ whole genome shotgun (WGS) entry which is preliminary data.</text>
</comment>
<organism evidence="2 3">
    <name type="scientific">Limnothrix redekei LRLZ20PSL1</name>
    <dbReference type="NCBI Taxonomy" id="3112953"/>
    <lineage>
        <taxon>Bacteria</taxon>
        <taxon>Bacillati</taxon>
        <taxon>Cyanobacteriota</taxon>
        <taxon>Cyanophyceae</taxon>
        <taxon>Pseudanabaenales</taxon>
        <taxon>Pseudanabaenaceae</taxon>
        <taxon>Limnothrix</taxon>
    </lineage>
</organism>
<feature type="domain" description="Phospholipid/glycerol acyltransferase" evidence="1">
    <location>
        <begin position="66"/>
        <end position="210"/>
    </location>
</feature>
<dbReference type="Proteomes" id="UP001604335">
    <property type="component" value="Unassembled WGS sequence"/>
</dbReference>
<dbReference type="SUPFAM" id="SSF69593">
    <property type="entry name" value="Glycerol-3-phosphate (1)-acyltransferase"/>
    <property type="match status" value="1"/>
</dbReference>
<protein>
    <submittedName>
        <fullName evidence="2">1-acyl-sn-glycerol-3-phosphate acyltransferase</fullName>
    </submittedName>
</protein>
<sequence length="453" mass="51531">MPAASASGIQPTLEFIPPNYTPWVHRLARWIFPWLIRQQGIAKLHTENAETLAELFRDFQAGKLRFILAFRHPSTNDPFVMSHLLWEAVPQAARDRGIRLPDWPHTHFIYDRGIPLWAGDAVAWMFSHLGGTSMQRGKLDRPGLKTARDLLLNGRFPLAAAPEGATNSHSEVVSPLEPGVAQMAFWTVEDLRSAGRSERVAIVPIGIQYTYLSPPWAEIDRLIDTIESSLGLTNPLKTTAPTSPEEGRYLRLYLLGDRLLDLVEQFYQTFYQQTLPIVDLPDPNERMGQRLKNLLDTALRVGEAYFGVTNTGTVEERCRRLEQAGWDRIYCDDGRSRCPVERGLANWVAAEATIRMQHMRLVERFTAVTGRYVREKPTAERFAETLMILWRVTTWIQGDDTSKPPQLGKQAVWLRVADPIWVSDRAADYKANRRATLQSVTQEIHQSLKNLIA</sequence>
<accession>A0ABW7C9M5</accession>
<dbReference type="EMBL" id="JAZAQF010000057">
    <property type="protein sequence ID" value="MFG3817856.1"/>
    <property type="molecule type" value="Genomic_DNA"/>
</dbReference>
<dbReference type="InterPro" id="IPR002123">
    <property type="entry name" value="Plipid/glycerol_acylTrfase"/>
</dbReference>
<dbReference type="GO" id="GO:0016746">
    <property type="term" value="F:acyltransferase activity"/>
    <property type="evidence" value="ECO:0007669"/>
    <property type="project" value="UniProtKB-KW"/>
</dbReference>
<dbReference type="SMART" id="SM00563">
    <property type="entry name" value="PlsC"/>
    <property type="match status" value="1"/>
</dbReference>
<keyword evidence="2" id="KW-0012">Acyltransferase</keyword>
<evidence type="ECO:0000313" key="2">
    <source>
        <dbReference type="EMBL" id="MFG3817856.1"/>
    </source>
</evidence>